<reference evidence="10 11" key="1">
    <citation type="journal article" date="2019" name="Int. J. Syst. Evol. Microbiol.">
        <title>The Global Catalogue of Microorganisms (GCM) 10K type strain sequencing project: providing services to taxonomists for standard genome sequencing and annotation.</title>
        <authorList>
            <consortium name="The Broad Institute Genomics Platform"/>
            <consortium name="The Broad Institute Genome Sequencing Center for Infectious Disease"/>
            <person name="Wu L."/>
            <person name="Ma J."/>
        </authorList>
    </citation>
    <scope>NUCLEOTIDE SEQUENCE [LARGE SCALE GENOMIC DNA]</scope>
    <source>
        <strain evidence="10 11">JCM 10303</strain>
    </source>
</reference>
<dbReference type="PANTHER" id="PTHR23513">
    <property type="entry name" value="INTEGRAL MEMBRANE EFFLUX PROTEIN-RELATED"/>
    <property type="match status" value="1"/>
</dbReference>
<evidence type="ECO:0000256" key="8">
    <source>
        <dbReference type="SAM" id="Phobius"/>
    </source>
</evidence>
<dbReference type="Proteomes" id="UP001500729">
    <property type="component" value="Unassembled WGS sequence"/>
</dbReference>
<organism evidence="10 11">
    <name type="scientific">Saccharopolyspora erythraea</name>
    <name type="common">Streptomyces erythraeus</name>
    <dbReference type="NCBI Taxonomy" id="1836"/>
    <lineage>
        <taxon>Bacteria</taxon>
        <taxon>Bacillati</taxon>
        <taxon>Actinomycetota</taxon>
        <taxon>Actinomycetes</taxon>
        <taxon>Pseudonocardiales</taxon>
        <taxon>Pseudonocardiaceae</taxon>
        <taxon>Saccharopolyspora</taxon>
    </lineage>
</organism>
<feature type="transmembrane region" description="Helical" evidence="8">
    <location>
        <begin position="378"/>
        <end position="402"/>
    </location>
</feature>
<dbReference type="PROSITE" id="PS50850">
    <property type="entry name" value="MFS"/>
    <property type="match status" value="1"/>
</dbReference>
<evidence type="ECO:0000256" key="3">
    <source>
        <dbReference type="ARBA" id="ARBA00022475"/>
    </source>
</evidence>
<gene>
    <name evidence="10" type="ORF">GCM10009533_39150</name>
</gene>
<keyword evidence="4 8" id="KW-0812">Transmembrane</keyword>
<dbReference type="SUPFAM" id="SSF103473">
    <property type="entry name" value="MFS general substrate transporter"/>
    <property type="match status" value="1"/>
</dbReference>
<evidence type="ECO:0000256" key="7">
    <source>
        <dbReference type="SAM" id="MobiDB-lite"/>
    </source>
</evidence>
<feature type="transmembrane region" description="Helical" evidence="8">
    <location>
        <begin position="173"/>
        <end position="196"/>
    </location>
</feature>
<dbReference type="InterPro" id="IPR020846">
    <property type="entry name" value="MFS_dom"/>
</dbReference>
<feature type="transmembrane region" description="Helical" evidence="8">
    <location>
        <begin position="77"/>
        <end position="98"/>
    </location>
</feature>
<keyword evidence="3" id="KW-1003">Cell membrane</keyword>
<feature type="transmembrane region" description="Helical" evidence="8">
    <location>
        <begin position="134"/>
        <end position="152"/>
    </location>
</feature>
<feature type="transmembrane region" description="Helical" evidence="8">
    <location>
        <begin position="253"/>
        <end position="270"/>
    </location>
</feature>
<feature type="domain" description="Major facilitator superfamily (MFS) profile" evidence="9">
    <location>
        <begin position="253"/>
        <end position="446"/>
    </location>
</feature>
<comment type="caution">
    <text evidence="10">The sequence shown here is derived from an EMBL/GenBank/DDBJ whole genome shotgun (WGS) entry which is preliminary data.</text>
</comment>
<dbReference type="InterPro" id="IPR010290">
    <property type="entry name" value="TM_effector"/>
</dbReference>
<feature type="transmembrane region" description="Helical" evidence="8">
    <location>
        <begin position="110"/>
        <end position="128"/>
    </location>
</feature>
<dbReference type="InterPro" id="IPR036259">
    <property type="entry name" value="MFS_trans_sf"/>
</dbReference>
<evidence type="ECO:0000313" key="11">
    <source>
        <dbReference type="Proteomes" id="UP001500729"/>
    </source>
</evidence>
<dbReference type="Pfam" id="PF05977">
    <property type="entry name" value="MFS_3"/>
    <property type="match status" value="1"/>
</dbReference>
<accession>A0ABN1D6Z9</accession>
<keyword evidence="2" id="KW-0813">Transport</keyword>
<keyword evidence="6 8" id="KW-0472">Membrane</keyword>
<feature type="transmembrane region" description="Helical" evidence="8">
    <location>
        <begin position="408"/>
        <end position="429"/>
    </location>
</feature>
<dbReference type="CDD" id="cd06173">
    <property type="entry name" value="MFS_MefA_like"/>
    <property type="match status" value="1"/>
</dbReference>
<sequence length="446" mass="46589">MSEETSFRPGAQAPGEVPDNLTRSSTSDATGGGGMFRSLRERNYRYYASGQVVSLTGTWMQRAAQDWLVLELSGGNAAALGVAVALQFMPTLLLTLWAGVAADRFDKRRLLIGVQSALGACGFVLGLLDVTGVVVLWHVYALCLVLGCFAAVDAPVRQSFVTEMVGPAQVTNAVALNSMTFNLARIVGPAVAGLMITAVGTGWVFLANGLSSVAVVTGLVLMDPARLHRSAPLREKRGQLVAGLRYVRGRPDLITLMALVLCIGTFGMNFENTLAVLARNTFEREADGYGLLITMLAVGTLSGASLAARRSARGGPRLRLVLIGAAAFGALEVVASVMPGYWTFAVALIPVGIAVMTFTTSANATVQLSVDPTVRGRVMGLYMLVFLGGKPLGGLASGWLAAELGPRSPLMIGGLLSLAAALVAAGVLARRRAHGGRVGSRREGDS</sequence>
<feature type="transmembrane region" description="Helical" evidence="8">
    <location>
        <begin position="320"/>
        <end position="338"/>
    </location>
</feature>
<evidence type="ECO:0000256" key="4">
    <source>
        <dbReference type="ARBA" id="ARBA00022692"/>
    </source>
</evidence>
<comment type="subcellular location">
    <subcellularLocation>
        <location evidence="1">Cell membrane</location>
        <topology evidence="1">Multi-pass membrane protein</topology>
    </subcellularLocation>
</comment>
<proteinExistence type="predicted"/>
<evidence type="ECO:0000256" key="6">
    <source>
        <dbReference type="ARBA" id="ARBA00023136"/>
    </source>
</evidence>
<evidence type="ECO:0000256" key="5">
    <source>
        <dbReference type="ARBA" id="ARBA00022989"/>
    </source>
</evidence>
<dbReference type="Gene3D" id="1.20.1250.20">
    <property type="entry name" value="MFS general substrate transporter like domains"/>
    <property type="match status" value="1"/>
</dbReference>
<evidence type="ECO:0000313" key="10">
    <source>
        <dbReference type="EMBL" id="GAA0536117.1"/>
    </source>
</evidence>
<keyword evidence="5 8" id="KW-1133">Transmembrane helix</keyword>
<dbReference type="PANTHER" id="PTHR23513:SF11">
    <property type="entry name" value="STAPHYLOFERRIN A TRANSPORTER"/>
    <property type="match status" value="1"/>
</dbReference>
<evidence type="ECO:0000259" key="9">
    <source>
        <dbReference type="PROSITE" id="PS50850"/>
    </source>
</evidence>
<dbReference type="EMBL" id="BAAAGS010000025">
    <property type="protein sequence ID" value="GAA0536117.1"/>
    <property type="molecule type" value="Genomic_DNA"/>
</dbReference>
<name>A0ABN1D6Z9_SACER</name>
<evidence type="ECO:0000256" key="2">
    <source>
        <dbReference type="ARBA" id="ARBA00022448"/>
    </source>
</evidence>
<protein>
    <submittedName>
        <fullName evidence="10">MFS transporter</fullName>
    </submittedName>
</protein>
<feature type="transmembrane region" description="Helical" evidence="8">
    <location>
        <begin position="344"/>
        <end position="366"/>
    </location>
</feature>
<feature type="transmembrane region" description="Helical" evidence="8">
    <location>
        <begin position="202"/>
        <end position="222"/>
    </location>
</feature>
<feature type="transmembrane region" description="Helical" evidence="8">
    <location>
        <begin position="290"/>
        <end position="308"/>
    </location>
</feature>
<keyword evidence="11" id="KW-1185">Reference proteome</keyword>
<feature type="region of interest" description="Disordered" evidence="7">
    <location>
        <begin position="1"/>
        <end position="34"/>
    </location>
</feature>
<evidence type="ECO:0000256" key="1">
    <source>
        <dbReference type="ARBA" id="ARBA00004651"/>
    </source>
</evidence>
<dbReference type="RefSeq" id="WP_011873103.1">
    <property type="nucleotide sequence ID" value="NZ_BAAAGS010000025.1"/>
</dbReference>